<protein>
    <submittedName>
        <fullName evidence="1">Uncharacterized protein</fullName>
    </submittedName>
</protein>
<evidence type="ECO:0000313" key="1">
    <source>
        <dbReference type="EMBL" id="RJT39186.1"/>
    </source>
</evidence>
<sequence>MTPPAMTVLLGTSLNSRAIAKSAGSKPGHGWGIRTTFAPARPAVVRRRNNHTFVDVSPVCFEYSDTVLRKAREAICLASTSKSWHFHSRNGENLWRAQRARLGQREAGGAAAPPHPRP</sequence>
<name>A0A3A5L5T8_9HYPH</name>
<keyword evidence="2" id="KW-1185">Reference proteome</keyword>
<comment type="caution">
    <text evidence="1">The sequence shown here is derived from an EMBL/GenBank/DDBJ whole genome shotgun (WGS) entry which is preliminary data.</text>
</comment>
<dbReference type="AlphaFoldDB" id="A0A3A5L5T8"/>
<dbReference type="EMBL" id="QZWZ01000009">
    <property type="protein sequence ID" value="RJT39186.1"/>
    <property type="molecule type" value="Genomic_DNA"/>
</dbReference>
<accession>A0A3A5L5T8</accession>
<dbReference type="Proteomes" id="UP000272706">
    <property type="component" value="Unassembled WGS sequence"/>
</dbReference>
<organism evidence="1 2">
    <name type="scientific">Mesorhizobium waimense</name>
    <dbReference type="NCBI Taxonomy" id="1300307"/>
    <lineage>
        <taxon>Bacteria</taxon>
        <taxon>Pseudomonadati</taxon>
        <taxon>Pseudomonadota</taxon>
        <taxon>Alphaproteobacteria</taxon>
        <taxon>Hyphomicrobiales</taxon>
        <taxon>Phyllobacteriaceae</taxon>
        <taxon>Mesorhizobium</taxon>
    </lineage>
</organism>
<gene>
    <name evidence="1" type="ORF">D3227_13310</name>
</gene>
<evidence type="ECO:0000313" key="2">
    <source>
        <dbReference type="Proteomes" id="UP000272706"/>
    </source>
</evidence>
<proteinExistence type="predicted"/>
<reference evidence="1 2" key="1">
    <citation type="submission" date="2018-09" db="EMBL/GenBank/DDBJ databases">
        <title>Mesorhizobium carmichaelinearum sp. nov. isolated from Carmichaelinea spp. root nodules in New Zealand.</title>
        <authorList>
            <person name="De Meyer S.E."/>
        </authorList>
    </citation>
    <scope>NUCLEOTIDE SEQUENCE [LARGE SCALE GENOMIC DNA]</scope>
    <source>
        <strain evidence="1 2">ICMP19557</strain>
    </source>
</reference>